<sequence>MLNVLFCYTSSFDLSL</sequence>
<reference evidence="1" key="2">
    <citation type="journal article" date="2015" name="Fish Shellfish Immunol.">
        <title>Early steps in the European eel (Anguilla anguilla)-Vibrio vulnificus interaction in the gills: Role of the RtxA13 toxin.</title>
        <authorList>
            <person name="Callol A."/>
            <person name="Pajuelo D."/>
            <person name="Ebbesson L."/>
            <person name="Teles M."/>
            <person name="MacKenzie S."/>
            <person name="Amaro C."/>
        </authorList>
    </citation>
    <scope>NUCLEOTIDE SEQUENCE</scope>
</reference>
<organism evidence="1">
    <name type="scientific">Anguilla anguilla</name>
    <name type="common">European freshwater eel</name>
    <name type="synonym">Muraena anguilla</name>
    <dbReference type="NCBI Taxonomy" id="7936"/>
    <lineage>
        <taxon>Eukaryota</taxon>
        <taxon>Metazoa</taxon>
        <taxon>Chordata</taxon>
        <taxon>Craniata</taxon>
        <taxon>Vertebrata</taxon>
        <taxon>Euteleostomi</taxon>
        <taxon>Actinopterygii</taxon>
        <taxon>Neopterygii</taxon>
        <taxon>Teleostei</taxon>
        <taxon>Anguilliformes</taxon>
        <taxon>Anguillidae</taxon>
        <taxon>Anguilla</taxon>
    </lineage>
</organism>
<dbReference type="EMBL" id="GBXM01001768">
    <property type="protein sequence ID" value="JAI06810.1"/>
    <property type="molecule type" value="Transcribed_RNA"/>
</dbReference>
<evidence type="ECO:0000313" key="1">
    <source>
        <dbReference type="EMBL" id="JAI06810.1"/>
    </source>
</evidence>
<name>A0A0E9XVY5_ANGAN</name>
<protein>
    <submittedName>
        <fullName evidence="1">Uncharacterized protein</fullName>
    </submittedName>
</protein>
<proteinExistence type="predicted"/>
<accession>A0A0E9XVY5</accession>
<reference evidence="1" key="1">
    <citation type="submission" date="2014-11" db="EMBL/GenBank/DDBJ databases">
        <authorList>
            <person name="Amaro Gonzalez C."/>
        </authorList>
    </citation>
    <scope>NUCLEOTIDE SEQUENCE</scope>
</reference>
<dbReference type="AlphaFoldDB" id="A0A0E9XVY5"/>